<dbReference type="OrthoDB" id="4506934at2759"/>
<reference evidence="3" key="1">
    <citation type="journal article" date="2020" name="Stud. Mycol.">
        <title>101 Dothideomycetes genomes: a test case for predicting lifestyles and emergence of pathogens.</title>
        <authorList>
            <person name="Haridas S."/>
            <person name="Albert R."/>
            <person name="Binder M."/>
            <person name="Bloem J."/>
            <person name="Labutti K."/>
            <person name="Salamov A."/>
            <person name="Andreopoulos B."/>
            <person name="Baker S."/>
            <person name="Barry K."/>
            <person name="Bills G."/>
            <person name="Bluhm B."/>
            <person name="Cannon C."/>
            <person name="Castanera R."/>
            <person name="Culley D."/>
            <person name="Daum C."/>
            <person name="Ezra D."/>
            <person name="Gonzalez J."/>
            <person name="Henrissat B."/>
            <person name="Kuo A."/>
            <person name="Liang C."/>
            <person name="Lipzen A."/>
            <person name="Lutzoni F."/>
            <person name="Magnuson J."/>
            <person name="Mondo S."/>
            <person name="Nolan M."/>
            <person name="Ohm R."/>
            <person name="Pangilinan J."/>
            <person name="Park H.-J."/>
            <person name="Ramirez L."/>
            <person name="Alfaro M."/>
            <person name="Sun H."/>
            <person name="Tritt A."/>
            <person name="Yoshinaga Y."/>
            <person name="Zwiers L.-H."/>
            <person name="Turgeon B."/>
            <person name="Goodwin S."/>
            <person name="Spatafora J."/>
            <person name="Crous P."/>
            <person name="Grigoriev I."/>
        </authorList>
    </citation>
    <scope>NUCLEOTIDE SEQUENCE</scope>
    <source>
        <strain evidence="3">CBS 161.51</strain>
    </source>
</reference>
<proteinExistence type="predicted"/>
<dbReference type="AlphaFoldDB" id="A0A6A5T0U5"/>
<dbReference type="Proteomes" id="UP000800038">
    <property type="component" value="Unassembled WGS sequence"/>
</dbReference>
<sequence length="128" mass="13952">MGVPTAPQEAAPAYDDVFSDHPVNRHMPSGSTSAYNAVPQEDDLELHAHDHNHTPSTVPDQGPDTFAPKPQPHVHCEQCDIQLAARQRSENEKYCCTMVASVFMTLFVCGMLMGIVIINAVTEKGHGL</sequence>
<organism evidence="3 4">
    <name type="scientific">Clathrospora elynae</name>
    <dbReference type="NCBI Taxonomy" id="706981"/>
    <lineage>
        <taxon>Eukaryota</taxon>
        <taxon>Fungi</taxon>
        <taxon>Dikarya</taxon>
        <taxon>Ascomycota</taxon>
        <taxon>Pezizomycotina</taxon>
        <taxon>Dothideomycetes</taxon>
        <taxon>Pleosporomycetidae</taxon>
        <taxon>Pleosporales</taxon>
        <taxon>Diademaceae</taxon>
        <taxon>Clathrospora</taxon>
    </lineage>
</organism>
<dbReference type="EMBL" id="ML976008">
    <property type="protein sequence ID" value="KAF1945604.1"/>
    <property type="molecule type" value="Genomic_DNA"/>
</dbReference>
<feature type="transmembrane region" description="Helical" evidence="2">
    <location>
        <begin position="94"/>
        <end position="118"/>
    </location>
</feature>
<evidence type="ECO:0008006" key="5">
    <source>
        <dbReference type="Google" id="ProtNLM"/>
    </source>
</evidence>
<keyword evidence="2" id="KW-1133">Transmembrane helix</keyword>
<protein>
    <recommendedName>
        <fullName evidence="5">LITAF domain-containing protein</fullName>
    </recommendedName>
</protein>
<evidence type="ECO:0000256" key="2">
    <source>
        <dbReference type="SAM" id="Phobius"/>
    </source>
</evidence>
<keyword evidence="2" id="KW-0812">Transmembrane</keyword>
<name>A0A6A5T0U5_9PLEO</name>
<keyword evidence="2" id="KW-0472">Membrane</keyword>
<feature type="region of interest" description="Disordered" evidence="1">
    <location>
        <begin position="1"/>
        <end position="71"/>
    </location>
</feature>
<evidence type="ECO:0000313" key="3">
    <source>
        <dbReference type="EMBL" id="KAF1945604.1"/>
    </source>
</evidence>
<accession>A0A6A5T0U5</accession>
<keyword evidence="4" id="KW-1185">Reference proteome</keyword>
<evidence type="ECO:0000313" key="4">
    <source>
        <dbReference type="Proteomes" id="UP000800038"/>
    </source>
</evidence>
<evidence type="ECO:0000256" key="1">
    <source>
        <dbReference type="SAM" id="MobiDB-lite"/>
    </source>
</evidence>
<gene>
    <name evidence="3" type="ORF">EJ02DRAFT_395814</name>
</gene>